<dbReference type="EMBL" id="MT142802">
    <property type="protein sequence ID" value="QJA88756.1"/>
    <property type="molecule type" value="Genomic_DNA"/>
</dbReference>
<sequence length="351" mass="39460">MSEGQAVVKREEYNLQPLSVDAVLEQIHSIQRILEQVMQLNVHYGKIPGCGDKPTLLQAGAEKISLTFGLIPRYEIKTIDLQGGHKEYNIVCSLYHRGDEVFCGQGVGNCSTMETKWRYRKAEQKCPTCGKEAIIKGKQEYGGGWICWKKNGGCGAKFDAGNPLIENQDMGRIEHDNPADYFNTCVKMGKKRAFVCAIITATACSDIFTQDIEENPELYGGRTPVNTEVVETKKETLDDVIPKVEPQHEQPKSSTAMITEPQTKRLYAICKNEFGLPNDTDIKRLASEMIKRPIAHKNEITKAEIHGIFETMKEQPELVRAIIDRIKPAVSNKILPIVMSPDEYKQDDLPF</sequence>
<organism evidence="1">
    <name type="scientific">viral metagenome</name>
    <dbReference type="NCBI Taxonomy" id="1070528"/>
    <lineage>
        <taxon>unclassified sequences</taxon>
        <taxon>metagenomes</taxon>
        <taxon>organismal metagenomes</taxon>
    </lineage>
</organism>
<name>A0A6M3L2G2_9ZZZZ</name>
<accession>A0A6M3L2G2</accession>
<evidence type="ECO:0000313" key="1">
    <source>
        <dbReference type="EMBL" id="QJA88756.1"/>
    </source>
</evidence>
<reference evidence="1" key="1">
    <citation type="submission" date="2020-03" db="EMBL/GenBank/DDBJ databases">
        <title>The deep terrestrial virosphere.</title>
        <authorList>
            <person name="Holmfeldt K."/>
            <person name="Nilsson E."/>
            <person name="Simone D."/>
            <person name="Lopez-Fernandez M."/>
            <person name="Wu X."/>
            <person name="de Brujin I."/>
            <person name="Lundin D."/>
            <person name="Andersson A."/>
            <person name="Bertilsson S."/>
            <person name="Dopson M."/>
        </authorList>
    </citation>
    <scope>NUCLEOTIDE SEQUENCE</scope>
    <source>
        <strain evidence="1">MM415B02695</strain>
    </source>
</reference>
<dbReference type="AlphaFoldDB" id="A0A6M3L2G2"/>
<proteinExistence type="predicted"/>
<protein>
    <submittedName>
        <fullName evidence="1">Uncharacterized protein</fullName>
    </submittedName>
</protein>
<gene>
    <name evidence="1" type="ORF">MM415B02695_0011</name>
</gene>